<sequence>MNKTFAGDGRKITVMYQERLIVDGYNVINAWPELIALKNENLEHARDKLTDMLASYGAYKDFKVTLVFDAHAVPGGHCAEETASGVDVIYTKEGETADSYIEKMVYYLVRSGARVYVVTSDWAEQMAVLGSGAYRVSARELRLDVLETAKKIREGYVESPPAQRRREIGNRLNRDLLQRLDEIRRRR</sequence>
<proteinExistence type="predicted"/>
<name>A0A498RAK8_9FIRM</name>
<dbReference type="PANTHER" id="PTHR34547">
    <property type="entry name" value="YACP-LIKE NYN DOMAIN PROTEIN"/>
    <property type="match status" value="1"/>
</dbReference>
<protein>
    <recommendedName>
        <fullName evidence="3">NYN domain-containing protein</fullName>
    </recommendedName>
</protein>
<dbReference type="PANTHER" id="PTHR34547:SF1">
    <property type="entry name" value="YACP-LIKE NYN DOMAIN PROTEIN"/>
    <property type="match status" value="1"/>
</dbReference>
<dbReference type="CDD" id="cd10912">
    <property type="entry name" value="PIN_YacP-like"/>
    <property type="match status" value="1"/>
</dbReference>
<dbReference type="InterPro" id="IPR010298">
    <property type="entry name" value="YacP-like"/>
</dbReference>
<evidence type="ECO:0000313" key="2">
    <source>
        <dbReference type="Proteomes" id="UP000277811"/>
    </source>
</evidence>
<dbReference type="Pfam" id="PF05991">
    <property type="entry name" value="NYN_YacP"/>
    <property type="match status" value="1"/>
</dbReference>
<evidence type="ECO:0000313" key="1">
    <source>
        <dbReference type="EMBL" id="VBB08514.1"/>
    </source>
</evidence>
<dbReference type="AlphaFoldDB" id="A0A498RAK8"/>
<gene>
    <name evidence="1" type="ORF">LUCI_3787</name>
</gene>
<reference evidence="1 2" key="1">
    <citation type="submission" date="2018-06" db="EMBL/GenBank/DDBJ databases">
        <authorList>
            <person name="Strepis N."/>
        </authorList>
    </citation>
    <scope>NUCLEOTIDE SEQUENCE [LARGE SCALE GENOMIC DNA]</scope>
    <source>
        <strain evidence="1">LUCI</strain>
    </source>
</reference>
<evidence type="ECO:0008006" key="3">
    <source>
        <dbReference type="Google" id="ProtNLM"/>
    </source>
</evidence>
<dbReference type="Proteomes" id="UP000277811">
    <property type="component" value="Unassembled WGS sequence"/>
</dbReference>
<keyword evidence="2" id="KW-1185">Reference proteome</keyword>
<organism evidence="1 2">
    <name type="scientific">Lucifera butyrica</name>
    <dbReference type="NCBI Taxonomy" id="1351585"/>
    <lineage>
        <taxon>Bacteria</taxon>
        <taxon>Bacillati</taxon>
        <taxon>Bacillota</taxon>
        <taxon>Negativicutes</taxon>
        <taxon>Veillonellales</taxon>
        <taxon>Veillonellaceae</taxon>
        <taxon>Lucifera</taxon>
    </lineage>
</organism>
<accession>A0A498RAK8</accession>
<dbReference type="EMBL" id="UPPP01000092">
    <property type="protein sequence ID" value="VBB08514.1"/>
    <property type="molecule type" value="Genomic_DNA"/>
</dbReference>